<dbReference type="RefSeq" id="WP_067977534.1">
    <property type="nucleotide sequence ID" value="NZ_CP014163.1"/>
</dbReference>
<dbReference type="InterPro" id="IPR018702">
    <property type="entry name" value="DUF2207"/>
</dbReference>
<evidence type="ECO:0000259" key="2">
    <source>
        <dbReference type="Pfam" id="PF20990"/>
    </source>
</evidence>
<dbReference type="InterPro" id="IPR048389">
    <property type="entry name" value="YciQ-like_C"/>
</dbReference>
<dbReference type="Pfam" id="PF20990">
    <property type="entry name" value="DUF2207_C"/>
    <property type="match status" value="1"/>
</dbReference>
<sequence>MVGRACRRWIGYISLLLAVISLILVSPSVLAENRIKRIDITVNIDQQGNAHFIENWHTDLEEGTELYKGMQLEAPMAIRDFQVALNGQPLKAADSWNVDASFEDKAGYYGQNGQELNWGISQYGENTYQVSYTVENFVVNTTTDQMIFWEFINKGFSPAIEKFSISIQSDYRPFDYDHNRIWAFGFPGQIEISQGKIIAQSQALDSSHYGTMLIQIPAGTYASQMQTNRAFEDYLKQAFEGSDYNWQDYNPNMTYDQIQQMNTANQPDNKMSKGEIFTILGSAVAVSLSVGGWGVYTTWKNHKARRRFYPKLSERAKDLAGEYYRDQPTPSVFVAYHFLEDLQVEDVEQNIFIAGILSLISEGYISAHVDPNQLNKTMFYLAAGVGEPEAPLDKLYDLLVLASQDTGGQLVINQDRLSQTIRGNYKRYSAYLEAVDQASEEFMSSAGLAQPLYAPEKGADQLRARADQLNGRSYTDAGFAKRDDLVRYHNYLLDYSLLNERHTPEVTLWDQMMIFAAGLGIADQVEQEFNKIYPEYQQLTSYNQVPIYNYYLLSRIMQDQYRQAYNKAHPDITASSGFGGSSSMGGGGGSFGGGGGGGVR</sequence>
<feature type="domain" description="DUF2207" evidence="1">
    <location>
        <begin position="34"/>
        <end position="169"/>
    </location>
</feature>
<proteinExistence type="predicted"/>
<dbReference type="Proteomes" id="UP000062260">
    <property type="component" value="Chromosome"/>
</dbReference>
<dbReference type="STRING" id="128944.AWM75_01815"/>
<dbReference type="Pfam" id="PF09972">
    <property type="entry name" value="DUF2207"/>
    <property type="match status" value="1"/>
</dbReference>
<reference evidence="3 4" key="1">
    <citation type="journal article" date="2016" name="Genome Announc.">
        <title>Complete Genome Sequences of Aerococcus christensenii CCUG 28831T, Aerococcus sanguinicola CCUG 43001T, Aerococcus urinae CCUG 36881T, Aerococcus urinaeequi CCUG 28094T, Aerococcus urinaehominis CCUG 42038 BT, and Aerococcus viridans CCUG 4311T.</title>
        <authorList>
            <person name="Carkaci D."/>
            <person name="Dargis R."/>
            <person name="Nielsen X.C."/>
            <person name="Skovgaard O."/>
            <person name="Fuursted K."/>
            <person name="Christensen J.J."/>
        </authorList>
    </citation>
    <scope>NUCLEOTIDE SEQUENCE [LARGE SCALE GENOMIC DNA]</scope>
    <source>
        <strain evidence="3 4">CCUG42038B</strain>
    </source>
</reference>
<protein>
    <submittedName>
        <fullName evidence="3">Uncharacterized protein</fullName>
    </submittedName>
</protein>
<accession>A0A0X8FK68</accession>
<reference evidence="4" key="2">
    <citation type="submission" date="2016-01" db="EMBL/GenBank/DDBJ databases">
        <title>Six Aerococcus type strain genome sequencing and assembly using PacBio and Illumina Hiseq.</title>
        <authorList>
            <person name="Carkaci D."/>
            <person name="Dargis R."/>
            <person name="Nielsen X.C."/>
            <person name="Skovgaard O."/>
            <person name="Fuursted K."/>
            <person name="Christensen J.J."/>
        </authorList>
    </citation>
    <scope>NUCLEOTIDE SEQUENCE [LARGE SCALE GENOMIC DNA]</scope>
    <source>
        <strain evidence="4">CCUG42038B</strain>
    </source>
</reference>
<evidence type="ECO:0000313" key="3">
    <source>
        <dbReference type="EMBL" id="AMB98805.1"/>
    </source>
</evidence>
<evidence type="ECO:0000313" key="4">
    <source>
        <dbReference type="Proteomes" id="UP000062260"/>
    </source>
</evidence>
<name>A0A0X8FK68_9LACT</name>
<keyword evidence="4" id="KW-1185">Reference proteome</keyword>
<evidence type="ECO:0000259" key="1">
    <source>
        <dbReference type="Pfam" id="PF09972"/>
    </source>
</evidence>
<organism evidence="3 4">
    <name type="scientific">Aerococcus urinaehominis</name>
    <dbReference type="NCBI Taxonomy" id="128944"/>
    <lineage>
        <taxon>Bacteria</taxon>
        <taxon>Bacillati</taxon>
        <taxon>Bacillota</taxon>
        <taxon>Bacilli</taxon>
        <taxon>Lactobacillales</taxon>
        <taxon>Aerococcaceae</taxon>
        <taxon>Aerococcus</taxon>
    </lineage>
</organism>
<dbReference type="EMBL" id="CP014163">
    <property type="protein sequence ID" value="AMB98805.1"/>
    <property type="molecule type" value="Genomic_DNA"/>
</dbReference>
<dbReference type="AlphaFoldDB" id="A0A0X8FK68"/>
<feature type="domain" description="Predicted membrane protein YciQ-like C-terminal" evidence="2">
    <location>
        <begin position="472"/>
        <end position="529"/>
    </location>
</feature>
<dbReference type="OrthoDB" id="46834at2"/>
<gene>
    <name evidence="3" type="ORF">AWM75_01815</name>
</gene>
<dbReference type="KEGG" id="auh:AWM75_01815"/>